<dbReference type="Gene3D" id="3.40.50.300">
    <property type="entry name" value="P-loop containing nucleotide triphosphate hydrolases"/>
    <property type="match status" value="1"/>
</dbReference>
<dbReference type="SMART" id="SM00320">
    <property type="entry name" value="WD40"/>
    <property type="match status" value="11"/>
</dbReference>
<keyword evidence="1 3" id="KW-0853">WD repeat</keyword>
<evidence type="ECO:0000313" key="6">
    <source>
        <dbReference type="EMBL" id="KAF6217487.1"/>
    </source>
</evidence>
<dbReference type="PANTHER" id="PTHR19848">
    <property type="entry name" value="WD40 REPEAT PROTEIN"/>
    <property type="match status" value="1"/>
</dbReference>
<evidence type="ECO:0000313" key="7">
    <source>
        <dbReference type="Proteomes" id="UP000593566"/>
    </source>
</evidence>
<dbReference type="PROSITE" id="PS50082">
    <property type="entry name" value="WD_REPEATS_2"/>
    <property type="match status" value="6"/>
</dbReference>
<keyword evidence="7" id="KW-1185">Reference proteome</keyword>
<dbReference type="Proteomes" id="UP000593566">
    <property type="component" value="Unassembled WGS sequence"/>
</dbReference>
<evidence type="ECO:0000259" key="5">
    <source>
        <dbReference type="Pfam" id="PF24883"/>
    </source>
</evidence>
<comment type="caution">
    <text evidence="6">The sequence shown here is derived from an EMBL/GenBank/DDBJ whole genome shotgun (WGS) entry which is preliminary data.</text>
</comment>
<sequence>MSSEIPSSQPPVSLQFGNSETTGGSQSFTGYVTGPVQFHSGHDRLDALPRAEGAGFNSGELEHERLCLHGTRTEILKLIEEWSTNPQGERIFWLSGMAGTGKSAIARTLAHNLYAKEQLGASFFFSRGRGDRGNASKFFTSIAYQLALCDIENGALAPLIRKAVDRHPDIIKRAKRDQWKHLIQEPLSQMKSHSVHGIVLTIVIDALDECEDDRDVQLILRILSEAISFDNIQFRVFMTGRPDISVRDAFLETVYKGIILHDIERHIVQQDLRIFFEYECDKIKQKRPLIGEFPGKNDIESLVQRAGELFVYATTICLFLGERKPPPPRERLKMVLQNNASSASALENLDQVYIQILQEAVPKTYSTHDKVEFCSRFRVIVGSIVSLFSSLSVSSLAALLFEELDGIDLTLDKLWSILNVPQTKSNATISLLHPSFRDFLLDQRRCTDLDFWVDSAERHLALTKTCLRLMAASLKRDICDLKLPGTLIGEIDPEMIREQIPTELEYACTYWVQHLVQARSKILGPNLPTGIQAFLEQNILYWLEALSLLGKMHESVLMLSTLLALAQSYGDKGLVELVYDAYRFSLDHRSIIEQAPLQTYHSALIFSPSTSIVRKLFESEAPHWVRCTSSAPDSWGTLLQTLEGHTDLITSVAFSPNGQKLASGSWDGTVHVWDTASGVHLQTFDHQCGVQSIAFSPLGQKLASGSRDGLRIWDVASGSLIQTFEGSHISSLAFSPDGHNLASSCDNMIHIRDAVSGNVLHKFKASYVDSVAFSSNGQTLAFRSGFLSGPIHVWDIVSGSQLQSSEGSFTSVIFSPDGQKLISGSQYGTIRIWDAGSGLPLKTLKGHLAQVGSLAVFEQKLASGSEDRTIRIWDLVSGSLLHKFEGHSMPVLSVAFSPNGQKLVSGCEDSTVRVWDMAFETPLQMPEDYKPDMFTSIAFSSNGQKIVSRSLTGVVRVWDSGSGLLLHKLEGLGWVSSVALSPDGEKLAYVTSYKCHTIRVWDVVSGSELRKIDVTDPYDAIRRVHVSLAFSLDGQKVACTYQNSFPKQVKIWDIASGSRLQTLEGHPDWVRSFAISTDNQLEALSATDRWVTVNKKRMIWLPPARRASAFAVYGTKLAIGSPSGILTILNLDFKQMDFFTDPPPSLVDATGKFSNDIYATDMASDDDEMESFDDEDEDDEDEDEDEDEDDDMDDDEDDEDDDEDEDEDEDDDD</sequence>
<dbReference type="PROSITE" id="PS50294">
    <property type="entry name" value="WD_REPEATS_REGION"/>
    <property type="match status" value="4"/>
</dbReference>
<feature type="repeat" description="WD" evidence="3">
    <location>
        <begin position="683"/>
        <end position="723"/>
    </location>
</feature>
<dbReference type="GeneID" id="59335225"/>
<feature type="repeat" description="WD" evidence="3">
    <location>
        <begin position="642"/>
        <end position="683"/>
    </location>
</feature>
<dbReference type="SUPFAM" id="SSF50978">
    <property type="entry name" value="WD40 repeat-like"/>
    <property type="match status" value="2"/>
</dbReference>
<dbReference type="InterPro" id="IPR027417">
    <property type="entry name" value="P-loop_NTPase"/>
</dbReference>
<feature type="region of interest" description="Disordered" evidence="4">
    <location>
        <begin position="1"/>
        <end position="33"/>
    </location>
</feature>
<dbReference type="Pfam" id="PF00400">
    <property type="entry name" value="WD40"/>
    <property type="match status" value="9"/>
</dbReference>
<dbReference type="EMBL" id="JACCJB010000027">
    <property type="protein sequence ID" value="KAF6217487.1"/>
    <property type="molecule type" value="Genomic_DNA"/>
</dbReference>
<accession>A0A8H6C582</accession>
<evidence type="ECO:0000256" key="4">
    <source>
        <dbReference type="SAM" id="MobiDB-lite"/>
    </source>
</evidence>
<evidence type="ECO:0000256" key="1">
    <source>
        <dbReference type="ARBA" id="ARBA00022574"/>
    </source>
</evidence>
<feature type="compositionally biased region" description="Polar residues" evidence="4">
    <location>
        <begin position="1"/>
        <end position="30"/>
    </location>
</feature>
<evidence type="ECO:0000256" key="3">
    <source>
        <dbReference type="PROSITE-ProRule" id="PRU00221"/>
    </source>
</evidence>
<feature type="repeat" description="WD" evidence="3">
    <location>
        <begin position="844"/>
        <end position="883"/>
    </location>
</feature>
<protein>
    <recommendedName>
        <fullName evidence="5">Nephrocystin 3-like N-terminal domain-containing protein</fullName>
    </recommendedName>
</protein>
<dbReference type="InterPro" id="IPR036322">
    <property type="entry name" value="WD40_repeat_dom_sf"/>
</dbReference>
<dbReference type="RefSeq" id="XP_037146922.1">
    <property type="nucleotide sequence ID" value="XM_037297721.1"/>
</dbReference>
<dbReference type="InterPro" id="IPR020472">
    <property type="entry name" value="WD40_PAC1"/>
</dbReference>
<dbReference type="InterPro" id="IPR019775">
    <property type="entry name" value="WD40_repeat_CS"/>
</dbReference>
<dbReference type="SUPFAM" id="SSF52540">
    <property type="entry name" value="P-loop containing nucleoside triphosphate hydrolases"/>
    <property type="match status" value="1"/>
</dbReference>
<feature type="repeat" description="WD" evidence="3">
    <location>
        <begin position="802"/>
        <end position="843"/>
    </location>
</feature>
<gene>
    <name evidence="6" type="ORF">HO133_006825</name>
</gene>
<dbReference type="InterPro" id="IPR001680">
    <property type="entry name" value="WD40_rpt"/>
</dbReference>
<feature type="compositionally biased region" description="Acidic residues" evidence="4">
    <location>
        <begin position="1163"/>
        <end position="1213"/>
    </location>
</feature>
<feature type="region of interest" description="Disordered" evidence="4">
    <location>
        <begin position="1160"/>
        <end position="1213"/>
    </location>
</feature>
<dbReference type="CDD" id="cd00200">
    <property type="entry name" value="WD40"/>
    <property type="match status" value="2"/>
</dbReference>
<dbReference type="InterPro" id="IPR056884">
    <property type="entry name" value="NPHP3-like_N"/>
</dbReference>
<dbReference type="Pfam" id="PF24883">
    <property type="entry name" value="NPHP3_N"/>
    <property type="match status" value="1"/>
</dbReference>
<dbReference type="InterPro" id="IPR015943">
    <property type="entry name" value="WD40/YVTN_repeat-like_dom_sf"/>
</dbReference>
<feature type="repeat" description="WD" evidence="3">
    <location>
        <begin position="884"/>
        <end position="925"/>
    </location>
</feature>
<keyword evidence="2" id="KW-0677">Repeat</keyword>
<dbReference type="PANTHER" id="PTHR19848:SF8">
    <property type="entry name" value="F-BOX AND WD REPEAT DOMAIN CONTAINING 7"/>
    <property type="match status" value="1"/>
</dbReference>
<feature type="domain" description="Nephrocystin 3-like N-terminal" evidence="5">
    <location>
        <begin position="79"/>
        <end position="241"/>
    </location>
</feature>
<dbReference type="PRINTS" id="PR00320">
    <property type="entry name" value="GPROTEINBRPT"/>
</dbReference>
<organism evidence="6 7">
    <name type="scientific">Letharia lupina</name>
    <dbReference type="NCBI Taxonomy" id="560253"/>
    <lineage>
        <taxon>Eukaryota</taxon>
        <taxon>Fungi</taxon>
        <taxon>Dikarya</taxon>
        <taxon>Ascomycota</taxon>
        <taxon>Pezizomycotina</taxon>
        <taxon>Lecanoromycetes</taxon>
        <taxon>OSLEUM clade</taxon>
        <taxon>Lecanoromycetidae</taxon>
        <taxon>Lecanorales</taxon>
        <taxon>Lecanorineae</taxon>
        <taxon>Parmeliaceae</taxon>
        <taxon>Letharia</taxon>
    </lineage>
</organism>
<dbReference type="AlphaFoldDB" id="A0A8H6C582"/>
<reference evidence="6 7" key="1">
    <citation type="journal article" date="2020" name="Genomics">
        <title>Complete, high-quality genomes from long-read metagenomic sequencing of two wolf lichen thalli reveals enigmatic genome architecture.</title>
        <authorList>
            <person name="McKenzie S.K."/>
            <person name="Walston R.F."/>
            <person name="Allen J.L."/>
        </authorList>
    </citation>
    <scope>NUCLEOTIDE SEQUENCE [LARGE SCALE GENOMIC DNA]</scope>
    <source>
        <strain evidence="6">WasteWater1</strain>
    </source>
</reference>
<evidence type="ECO:0000256" key="2">
    <source>
        <dbReference type="ARBA" id="ARBA00022737"/>
    </source>
</evidence>
<feature type="repeat" description="WD" evidence="3">
    <location>
        <begin position="935"/>
        <end position="968"/>
    </location>
</feature>
<proteinExistence type="predicted"/>
<dbReference type="Gene3D" id="2.130.10.10">
    <property type="entry name" value="YVTN repeat-like/Quinoprotein amine dehydrogenase"/>
    <property type="match status" value="4"/>
</dbReference>
<name>A0A8H6C582_9LECA</name>
<dbReference type="PROSITE" id="PS00678">
    <property type="entry name" value="WD_REPEATS_1"/>
    <property type="match status" value="3"/>
</dbReference>